<comment type="caution">
    <text evidence="2">The sequence shown here is derived from an EMBL/GenBank/DDBJ whole genome shotgun (WGS) entry which is preliminary data.</text>
</comment>
<proteinExistence type="predicted"/>
<keyword evidence="1" id="KW-1133">Transmembrane helix</keyword>
<evidence type="ECO:0000256" key="1">
    <source>
        <dbReference type="SAM" id="Phobius"/>
    </source>
</evidence>
<protein>
    <submittedName>
        <fullName evidence="2">Uncharacterized protein</fullName>
    </submittedName>
</protein>
<gene>
    <name evidence="2" type="ORF">VC34_11880</name>
</gene>
<organism evidence="2 3">
    <name type="scientific">Pseudomonas fluorescens</name>
    <dbReference type="NCBI Taxonomy" id="294"/>
    <lineage>
        <taxon>Bacteria</taxon>
        <taxon>Pseudomonadati</taxon>
        <taxon>Pseudomonadota</taxon>
        <taxon>Gammaproteobacteria</taxon>
        <taxon>Pseudomonadales</taxon>
        <taxon>Pseudomonadaceae</taxon>
        <taxon>Pseudomonas</taxon>
    </lineage>
</organism>
<dbReference type="RefSeq" id="WP_046046697.1">
    <property type="nucleotide sequence ID" value="NZ_LACD01000012.1"/>
</dbReference>
<dbReference type="PATRIC" id="fig|294.131.peg.440"/>
<sequence length="129" mass="15038">MNVWPRIKNLTVLLLVSLALNALACLFMPVPFIVMHFDVSSLLDHRMLPFLMRNILLATLASSLIPALLMLFNYRLTAYGALVISFLFCFQLPQTTVLGQVLMLFWIVGVIMWLVWNKLRDLYRYYRVK</sequence>
<feature type="transmembrane region" description="Helical" evidence="1">
    <location>
        <begin position="76"/>
        <end position="93"/>
    </location>
</feature>
<dbReference type="AlphaFoldDB" id="A0A0F4TMM4"/>
<feature type="transmembrane region" description="Helical" evidence="1">
    <location>
        <begin position="99"/>
        <end position="116"/>
    </location>
</feature>
<keyword evidence="1" id="KW-0812">Transmembrane</keyword>
<dbReference type="EMBL" id="LACD01000012">
    <property type="protein sequence ID" value="KJZ44652.1"/>
    <property type="molecule type" value="Genomic_DNA"/>
</dbReference>
<keyword evidence="1" id="KW-0472">Membrane</keyword>
<accession>A0A0F4TMM4</accession>
<dbReference type="Proteomes" id="UP000033500">
    <property type="component" value="Unassembled WGS sequence"/>
</dbReference>
<evidence type="ECO:0000313" key="3">
    <source>
        <dbReference type="Proteomes" id="UP000033500"/>
    </source>
</evidence>
<name>A0A0F4TMM4_PSEFL</name>
<evidence type="ECO:0000313" key="2">
    <source>
        <dbReference type="EMBL" id="KJZ44652.1"/>
    </source>
</evidence>
<reference evidence="2 3" key="1">
    <citation type="submission" date="2015-03" db="EMBL/GenBank/DDBJ databases">
        <title>Comparative genomics of Pseudomonas insights into diversity of traits involved in vanlence and defense.</title>
        <authorList>
            <person name="Qin Y."/>
        </authorList>
    </citation>
    <scope>NUCLEOTIDE SEQUENCE [LARGE SCALE GENOMIC DNA]</scope>
    <source>
        <strain evidence="2 3">C3</strain>
    </source>
</reference>
<feature type="transmembrane region" description="Helical" evidence="1">
    <location>
        <begin position="48"/>
        <end position="69"/>
    </location>
</feature>